<organism evidence="1 2">
    <name type="scientific">Fusarium decemcellulare</name>
    <dbReference type="NCBI Taxonomy" id="57161"/>
    <lineage>
        <taxon>Eukaryota</taxon>
        <taxon>Fungi</taxon>
        <taxon>Dikarya</taxon>
        <taxon>Ascomycota</taxon>
        <taxon>Pezizomycotina</taxon>
        <taxon>Sordariomycetes</taxon>
        <taxon>Hypocreomycetidae</taxon>
        <taxon>Hypocreales</taxon>
        <taxon>Nectriaceae</taxon>
        <taxon>Fusarium</taxon>
        <taxon>Fusarium decemcellulare species complex</taxon>
    </lineage>
</organism>
<dbReference type="Proteomes" id="UP001148629">
    <property type="component" value="Unassembled WGS sequence"/>
</dbReference>
<sequence length="302" mass="34346">MHDLRLFQHFVFHAYPPLPIRGDTVWKEVAKLSHNFDFLIHAMLGLAASHLSMSNMTDFSSEALSHRVRAIKLLNTALSKPCSSKAEADARFATIMALTFQSSYMPEGMVEFLVMLRGCTVVSDSALMCLEESVFAGFTADTHNERVLSLNPDDVVDVQYVELLRGGLDSIVGMRPICQSILQVRYLILLERILKLGQGSPVSAFTEMCMSYSIFGQVGDDEFKYLTDSENHASQIILIHFFVIEYILATVALRPVIEKFPFRRTIVSAWTRDIAQRLPFDYEQYIRWPLEFVNSSRLKQLC</sequence>
<name>A0ACC1S947_9HYPO</name>
<proteinExistence type="predicted"/>
<reference evidence="1" key="1">
    <citation type="submission" date="2022-08" db="EMBL/GenBank/DDBJ databases">
        <title>Genome Sequence of Fusarium decemcellulare.</title>
        <authorList>
            <person name="Buettner E."/>
        </authorList>
    </citation>
    <scope>NUCLEOTIDE SEQUENCE</scope>
    <source>
        <strain evidence="1">Babe19</strain>
    </source>
</reference>
<protein>
    <submittedName>
        <fullName evidence="1">Uncharacterized protein</fullName>
    </submittedName>
</protein>
<dbReference type="EMBL" id="JANRMS010000772">
    <property type="protein sequence ID" value="KAJ3534597.1"/>
    <property type="molecule type" value="Genomic_DNA"/>
</dbReference>
<gene>
    <name evidence="1" type="ORF">NM208_g7471</name>
</gene>
<evidence type="ECO:0000313" key="1">
    <source>
        <dbReference type="EMBL" id="KAJ3534597.1"/>
    </source>
</evidence>
<comment type="caution">
    <text evidence="1">The sequence shown here is derived from an EMBL/GenBank/DDBJ whole genome shotgun (WGS) entry which is preliminary data.</text>
</comment>
<keyword evidence="2" id="KW-1185">Reference proteome</keyword>
<evidence type="ECO:0000313" key="2">
    <source>
        <dbReference type="Proteomes" id="UP001148629"/>
    </source>
</evidence>
<accession>A0ACC1S947</accession>